<dbReference type="EMBL" id="CP110230">
    <property type="protein sequence ID" value="UZD39930.1"/>
    <property type="molecule type" value="Genomic_DNA"/>
</dbReference>
<dbReference type="Pfam" id="PF00027">
    <property type="entry name" value="cNMP_binding"/>
    <property type="match status" value="1"/>
</dbReference>
<evidence type="ECO:0000313" key="3">
    <source>
        <dbReference type="Proteomes" id="UP001163262"/>
    </source>
</evidence>
<organism evidence="2 3">
    <name type="scientific">Capnocytophaga ochracea</name>
    <dbReference type="NCBI Taxonomy" id="1018"/>
    <lineage>
        <taxon>Bacteria</taxon>
        <taxon>Pseudomonadati</taxon>
        <taxon>Bacteroidota</taxon>
        <taxon>Flavobacteriia</taxon>
        <taxon>Flavobacteriales</taxon>
        <taxon>Flavobacteriaceae</taxon>
        <taxon>Capnocytophaga</taxon>
    </lineage>
</organism>
<gene>
    <name evidence="2" type="ORF">OL231_06985</name>
</gene>
<evidence type="ECO:0000259" key="1">
    <source>
        <dbReference type="PROSITE" id="PS50042"/>
    </source>
</evidence>
<dbReference type="SUPFAM" id="SSF51206">
    <property type="entry name" value="cAMP-binding domain-like"/>
    <property type="match status" value="1"/>
</dbReference>
<dbReference type="Gene3D" id="2.60.120.10">
    <property type="entry name" value="Jelly Rolls"/>
    <property type="match status" value="1"/>
</dbReference>
<dbReference type="RefSeq" id="WP_264859931.1">
    <property type="nucleotide sequence ID" value="NZ_CP110230.1"/>
</dbReference>
<dbReference type="InterPro" id="IPR014710">
    <property type="entry name" value="RmlC-like_jellyroll"/>
</dbReference>
<dbReference type="AlphaFoldDB" id="A0AA46W7R2"/>
<sequence length="187" mass="22438">MEKLIAYIQKTVPELKIEEQILREAFQKESVAKDTLLLDFGQVCEHYYFVNKGALRIFFYDDNGEEYTSWIAFENYFFTEQFSYTDSLPSRYAITAIEETEVLKIHKQQMHSLLQNSYEWQQFFIQNEQQTILRLMETIELFQRQSAKKRYEALFSFPAFIQKVKQKDLATMLGMTKYSISRLKSYK</sequence>
<dbReference type="Proteomes" id="UP001163262">
    <property type="component" value="Chromosome"/>
</dbReference>
<accession>A0AA46W7R2</accession>
<dbReference type="PROSITE" id="PS50042">
    <property type="entry name" value="CNMP_BINDING_3"/>
    <property type="match status" value="1"/>
</dbReference>
<dbReference type="CDD" id="cd00038">
    <property type="entry name" value="CAP_ED"/>
    <property type="match status" value="1"/>
</dbReference>
<evidence type="ECO:0000313" key="2">
    <source>
        <dbReference type="EMBL" id="UZD39930.1"/>
    </source>
</evidence>
<dbReference type="InterPro" id="IPR018490">
    <property type="entry name" value="cNMP-bd_dom_sf"/>
</dbReference>
<proteinExistence type="predicted"/>
<feature type="domain" description="Cyclic nucleotide-binding" evidence="1">
    <location>
        <begin position="22"/>
        <end position="131"/>
    </location>
</feature>
<name>A0AA46W7R2_CAPOC</name>
<dbReference type="InterPro" id="IPR000595">
    <property type="entry name" value="cNMP-bd_dom"/>
</dbReference>
<reference evidence="2" key="1">
    <citation type="submission" date="2022-10" db="EMBL/GenBank/DDBJ databases">
        <title>Complete genome sequence of Capnocytophaga ochracea KCOM 2812 isolated from actinomycosis lesion.</title>
        <authorList>
            <person name="Kook J.-K."/>
            <person name="Park S.-N."/>
            <person name="Lim Y.K."/>
        </authorList>
    </citation>
    <scope>NUCLEOTIDE SEQUENCE</scope>
    <source>
        <strain evidence="2">KCOM 28121</strain>
    </source>
</reference>
<protein>
    <submittedName>
        <fullName evidence="2">Crp/Fnr family transcriptional regulator</fullName>
    </submittedName>
</protein>